<feature type="compositionally biased region" description="Low complexity" evidence="1">
    <location>
        <begin position="790"/>
        <end position="810"/>
    </location>
</feature>
<evidence type="ECO:0000313" key="3">
    <source>
        <dbReference type="EMBL" id="CAD9294528.1"/>
    </source>
</evidence>
<feature type="region of interest" description="Disordered" evidence="1">
    <location>
        <begin position="389"/>
        <end position="408"/>
    </location>
</feature>
<feature type="compositionally biased region" description="Low complexity" evidence="1">
    <location>
        <begin position="1089"/>
        <end position="1108"/>
    </location>
</feature>
<feature type="compositionally biased region" description="Low complexity" evidence="1">
    <location>
        <begin position="1135"/>
        <end position="1146"/>
    </location>
</feature>
<feature type="region of interest" description="Disordered" evidence="1">
    <location>
        <begin position="941"/>
        <end position="1006"/>
    </location>
</feature>
<dbReference type="Pfam" id="PF26116">
    <property type="entry name" value="FAM13A"/>
    <property type="match status" value="3"/>
</dbReference>
<evidence type="ECO:0000256" key="1">
    <source>
        <dbReference type="SAM" id="MobiDB-lite"/>
    </source>
</evidence>
<feature type="compositionally biased region" description="Polar residues" evidence="1">
    <location>
        <begin position="1068"/>
        <end position="1084"/>
    </location>
</feature>
<feature type="compositionally biased region" description="Polar residues" evidence="1">
    <location>
        <begin position="968"/>
        <end position="977"/>
    </location>
</feature>
<protein>
    <recommendedName>
        <fullName evidence="2">FAM13A-like domain-containing protein</fullName>
    </recommendedName>
</protein>
<feature type="compositionally biased region" description="Low complexity" evidence="1">
    <location>
        <begin position="24"/>
        <end position="42"/>
    </location>
</feature>
<organism evidence="3">
    <name type="scientific">Grammatophora oceanica</name>
    <dbReference type="NCBI Taxonomy" id="210454"/>
    <lineage>
        <taxon>Eukaryota</taxon>
        <taxon>Sar</taxon>
        <taxon>Stramenopiles</taxon>
        <taxon>Ochrophyta</taxon>
        <taxon>Bacillariophyta</taxon>
        <taxon>Fragilariophyceae</taxon>
        <taxon>Fragilariophycidae</taxon>
        <taxon>Rhabdonematales</taxon>
        <taxon>Grammatophoraceae</taxon>
        <taxon>Grammatophora</taxon>
    </lineage>
</organism>
<dbReference type="GO" id="GO:0006260">
    <property type="term" value="P:DNA replication"/>
    <property type="evidence" value="ECO:0007669"/>
    <property type="project" value="InterPro"/>
</dbReference>
<feature type="region of interest" description="Disordered" evidence="1">
    <location>
        <begin position="675"/>
        <end position="816"/>
    </location>
</feature>
<feature type="domain" description="FAM13A-like" evidence="2">
    <location>
        <begin position="1159"/>
        <end position="1217"/>
    </location>
</feature>
<dbReference type="InterPro" id="IPR039102">
    <property type="entry name" value="FAM13"/>
</dbReference>
<dbReference type="PANTHER" id="PTHR15904">
    <property type="entry name" value="FAM13"/>
    <property type="match status" value="1"/>
</dbReference>
<feature type="compositionally biased region" description="Basic and acidic residues" evidence="1">
    <location>
        <begin position="588"/>
        <end position="597"/>
    </location>
</feature>
<feature type="region of interest" description="Disordered" evidence="1">
    <location>
        <begin position="1064"/>
        <end position="1161"/>
    </location>
</feature>
<dbReference type="GO" id="GO:0005634">
    <property type="term" value="C:nucleus"/>
    <property type="evidence" value="ECO:0007669"/>
    <property type="project" value="UniProtKB-SubCell"/>
</dbReference>
<feature type="domain" description="FAM13A-like" evidence="2">
    <location>
        <begin position="831"/>
        <end position="878"/>
    </location>
</feature>
<accession>A0A7S1VBR6</accession>
<feature type="region of interest" description="Disordered" evidence="1">
    <location>
        <begin position="20"/>
        <end position="101"/>
    </location>
</feature>
<sequence length="1230" mass="132106">MLMALNATGEASVNKQAAPVRMVTSTKTSSTTSKNISTTTIPTHRKRRSKGTIAGYGGNASEKVAEDPASPTNNSTNAPNNGATAAASAQSPSKTDVVVAPPKQPCHSARLALLCTHNALRMGARTQLALCPPGRARRLLQQALRTRSATGRKRSDSLEFHTLDELERMVGKAALAEYEDQEEDFLLNTNTFDVDSDEEASSGDDDSILALEDLISDHAAVLDNEAKYAGIREPLFTPVGQDNANAPPGGGLSSASGGKLPFNHRKMLFFDTVSATERTRARKYLSQQLQSASKQDGQRLVNHLKRMQRREKRRLQLERGEVPDPVVGDDPMDMQSTVTRFPEPMSSTMAAALLLETLSMNPLESLEGMSKCYDGIVAAGVALLEASEPARATPMSAPTEDEDKKTRPSRSEIMAALAPLLITSLEQGSGEVIVQLAKMRRMCGTLRYQRRFVQRVAPALIRPPRAAIWCLRHQNDMEPILAAAELIFDSATDVFSKGWYDRGQQLLRDSVRKETLNTAAQQLRNLSSDPDSSGWSLNSRRNKFVKVQSKVDVRSGGEPLAEWEVIAVDRQIRAAISSIVSQTWSKVGSKDSDERSISSRSRRTTSSLASIGRRGSDASPKTTPRSPARSVASSKAPSPTTTSPKPVPSPVSTTAAPSDVDAIFGPSFVSMHPSSVVPTTTLSPDAASTASTPLSPPNAGRSEASKTPPRSPPTSPTPKLNAVDVPAAPGKSPGASTPTAAKSPKKDVPKSPTSNIHREMTPPGVSKSPSSAVDRAPLSPSGVSVSSEPTVSQNRVSSSASVSSVTSTGSQPAHYRMLTSTATERKRTVAACRALRSQIQRFEDAFAQLHGRPPKGAAERAPLATTYAQYREWKRAIRADAACRIQALFRGARTRWMLLRSGNPEMIRVVKKAPLRRQKPASSDRPDLLIPIDPSSVGAVGLSPLPSGLQTPTASGLGDSSPADVFGSSATSGTPPFSSAPRRLSGSSDLSASPTPPYATSSPTSPQDIHAELAAMSLPELQARKRDLKQQLKQYDMNFARQHGRMPVKAEKEPIRHLYEQYNALKGQISQREQEGSSSSTMQQPIVPRPSRTSSSSSLGSVSTSNLSIPDSNTDTESDSPGGHGMVRPKRKPRGPAAPSSLDTVPSTPPPPSNTPLPNDLAVLKTEKQRLHQMLRRYEKDFYKEHSRNVSSFADIKPVASAYRRYKEIKKKIASLQGSGSSSRGGDSEN</sequence>
<feature type="region of interest" description="Disordered" evidence="1">
    <location>
        <begin position="585"/>
        <end position="654"/>
    </location>
</feature>
<dbReference type="PROSITE" id="PS50096">
    <property type="entry name" value="IQ"/>
    <property type="match status" value="1"/>
</dbReference>
<feature type="compositionally biased region" description="Low complexity" evidence="1">
    <location>
        <begin position="630"/>
        <end position="654"/>
    </location>
</feature>
<feature type="domain" description="FAM13A-like" evidence="2">
    <location>
        <begin position="1016"/>
        <end position="1074"/>
    </location>
</feature>
<evidence type="ECO:0000259" key="2">
    <source>
        <dbReference type="Pfam" id="PF26116"/>
    </source>
</evidence>
<feature type="compositionally biased region" description="Polar residues" evidence="1">
    <location>
        <begin position="675"/>
        <end position="693"/>
    </location>
</feature>
<dbReference type="PANTHER" id="PTHR15904:SF17">
    <property type="entry name" value="RHO-GAP DOMAIN-CONTAINING PROTEIN"/>
    <property type="match status" value="1"/>
</dbReference>
<dbReference type="Gene3D" id="1.10.10.1460">
    <property type="match status" value="1"/>
</dbReference>
<reference evidence="3" key="1">
    <citation type="submission" date="2021-01" db="EMBL/GenBank/DDBJ databases">
        <authorList>
            <person name="Corre E."/>
            <person name="Pelletier E."/>
            <person name="Niang G."/>
            <person name="Scheremetjew M."/>
            <person name="Finn R."/>
            <person name="Kale V."/>
            <person name="Holt S."/>
            <person name="Cochrane G."/>
            <person name="Meng A."/>
            <person name="Brown T."/>
            <person name="Cohen L."/>
        </authorList>
    </citation>
    <scope>NUCLEOTIDE SEQUENCE</scope>
    <source>
        <strain evidence="3">CCMP 410</strain>
    </source>
</reference>
<feature type="compositionally biased region" description="Low complexity" evidence="1">
    <location>
        <begin position="68"/>
        <end position="93"/>
    </location>
</feature>
<dbReference type="AlphaFoldDB" id="A0A7S1VBR6"/>
<proteinExistence type="predicted"/>
<gene>
    <name evidence="3" type="ORF">GOCE00092_LOCUS18565</name>
</gene>
<name>A0A7S1VBR6_9STRA</name>
<dbReference type="InterPro" id="IPR059029">
    <property type="entry name" value="FAM13A_dom"/>
</dbReference>
<dbReference type="EMBL" id="HBGK01035855">
    <property type="protein sequence ID" value="CAD9294528.1"/>
    <property type="molecule type" value="Transcribed_RNA"/>
</dbReference>